<protein>
    <recommendedName>
        <fullName evidence="4">Secreted protein</fullName>
    </recommendedName>
</protein>
<dbReference type="GeneID" id="114337817"/>
<evidence type="ECO:0008006" key="4">
    <source>
        <dbReference type="Google" id="ProtNLM"/>
    </source>
</evidence>
<name>A0ABM5IVS1_DIAVI</name>
<dbReference type="Proteomes" id="UP001652700">
    <property type="component" value="Unplaced"/>
</dbReference>
<evidence type="ECO:0000256" key="1">
    <source>
        <dbReference type="SAM" id="SignalP"/>
    </source>
</evidence>
<dbReference type="EnsemblMetazoa" id="XM_028288352.2">
    <property type="protein sequence ID" value="XP_028144153.2"/>
    <property type="gene ID" value="LOC114337817"/>
</dbReference>
<keyword evidence="3" id="KW-1185">Reference proteome</keyword>
<organism evidence="2 3">
    <name type="scientific">Diabrotica virgifera virgifera</name>
    <name type="common">western corn rootworm</name>
    <dbReference type="NCBI Taxonomy" id="50390"/>
    <lineage>
        <taxon>Eukaryota</taxon>
        <taxon>Metazoa</taxon>
        <taxon>Ecdysozoa</taxon>
        <taxon>Arthropoda</taxon>
        <taxon>Hexapoda</taxon>
        <taxon>Insecta</taxon>
        <taxon>Pterygota</taxon>
        <taxon>Neoptera</taxon>
        <taxon>Endopterygota</taxon>
        <taxon>Coleoptera</taxon>
        <taxon>Polyphaga</taxon>
        <taxon>Cucujiformia</taxon>
        <taxon>Chrysomeloidea</taxon>
        <taxon>Chrysomelidae</taxon>
        <taxon>Galerucinae</taxon>
        <taxon>Diabroticina</taxon>
        <taxon>Diabroticites</taxon>
        <taxon>Diabrotica</taxon>
    </lineage>
</organism>
<feature type="chain" id="PRO_5047276291" description="Secreted protein" evidence="1">
    <location>
        <begin position="18"/>
        <end position="219"/>
    </location>
</feature>
<dbReference type="RefSeq" id="XP_028144153.2">
    <property type="nucleotide sequence ID" value="XM_028288352.2"/>
</dbReference>
<reference evidence="2" key="1">
    <citation type="submission" date="2025-05" db="UniProtKB">
        <authorList>
            <consortium name="EnsemblMetazoa"/>
        </authorList>
    </citation>
    <scope>IDENTIFICATION</scope>
</reference>
<evidence type="ECO:0000313" key="2">
    <source>
        <dbReference type="EnsemblMetazoa" id="XP_028144153.2"/>
    </source>
</evidence>
<accession>A0ABM5IVS1</accession>
<evidence type="ECO:0000313" key="3">
    <source>
        <dbReference type="Proteomes" id="UP001652700"/>
    </source>
</evidence>
<feature type="signal peptide" evidence="1">
    <location>
        <begin position="1"/>
        <end position="17"/>
    </location>
</feature>
<keyword evidence="1" id="KW-0732">Signal</keyword>
<sequence>MFKIVWNFVCLLTTVYCIGVDVETHNPLGSVQFPDDPDPVDSYINCQRCQGGPLTHCGQVIGRGVEEGFVCKTNLCYEAYIGYQNGAMPIVQRRCWQPNENETAPDYCTWFETSEQKKKTNAIMIACKHCTEDLCNLDKEFWLDPRYIKYPNYDHDKHHHLNHYHINYDHERYDDINYYHTKYDHDRHDDYNHYLTHYDNVKHDYHRFPYYTHQEYNRY</sequence>
<proteinExistence type="predicted"/>